<feature type="compositionally biased region" description="Basic and acidic residues" evidence="1">
    <location>
        <begin position="20"/>
        <end position="32"/>
    </location>
</feature>
<feature type="region of interest" description="Disordered" evidence="1">
    <location>
        <begin position="20"/>
        <end position="82"/>
    </location>
</feature>
<evidence type="ECO:0000256" key="1">
    <source>
        <dbReference type="SAM" id="MobiDB-lite"/>
    </source>
</evidence>
<reference evidence="2" key="1">
    <citation type="journal article" date="2022" name="bioRxiv">
        <title>Sequencing and chromosome-scale assembly of the giantPleurodeles waltlgenome.</title>
        <authorList>
            <person name="Brown T."/>
            <person name="Elewa A."/>
            <person name="Iarovenko S."/>
            <person name="Subramanian E."/>
            <person name="Araus A.J."/>
            <person name="Petzold A."/>
            <person name="Susuki M."/>
            <person name="Suzuki K.-i.T."/>
            <person name="Hayashi T."/>
            <person name="Toyoda A."/>
            <person name="Oliveira C."/>
            <person name="Osipova E."/>
            <person name="Leigh N.D."/>
            <person name="Simon A."/>
            <person name="Yun M.H."/>
        </authorList>
    </citation>
    <scope>NUCLEOTIDE SEQUENCE</scope>
    <source>
        <strain evidence="2">20211129_DDA</strain>
        <tissue evidence="2">Liver</tissue>
    </source>
</reference>
<evidence type="ECO:0000313" key="2">
    <source>
        <dbReference type="EMBL" id="KAJ1132935.1"/>
    </source>
</evidence>
<comment type="caution">
    <text evidence="2">The sequence shown here is derived from an EMBL/GenBank/DDBJ whole genome shotgun (WGS) entry which is preliminary data.</text>
</comment>
<dbReference type="Proteomes" id="UP001066276">
    <property type="component" value="Chromosome 7"/>
</dbReference>
<proteinExistence type="predicted"/>
<feature type="non-terminal residue" evidence="2">
    <location>
        <position position="1"/>
    </location>
</feature>
<dbReference type="AlphaFoldDB" id="A0AAV7Q4G3"/>
<accession>A0AAV7Q4G3</accession>
<name>A0AAV7Q4G3_PLEWA</name>
<feature type="non-terminal residue" evidence="2">
    <location>
        <position position="82"/>
    </location>
</feature>
<protein>
    <submittedName>
        <fullName evidence="2">Uncharacterized protein</fullName>
    </submittedName>
</protein>
<dbReference type="EMBL" id="JANPWB010000011">
    <property type="protein sequence ID" value="KAJ1132935.1"/>
    <property type="molecule type" value="Genomic_DNA"/>
</dbReference>
<gene>
    <name evidence="2" type="ORF">NDU88_011236</name>
</gene>
<keyword evidence="3" id="KW-1185">Reference proteome</keyword>
<evidence type="ECO:0000313" key="3">
    <source>
        <dbReference type="Proteomes" id="UP001066276"/>
    </source>
</evidence>
<organism evidence="2 3">
    <name type="scientific">Pleurodeles waltl</name>
    <name type="common">Iberian ribbed newt</name>
    <dbReference type="NCBI Taxonomy" id="8319"/>
    <lineage>
        <taxon>Eukaryota</taxon>
        <taxon>Metazoa</taxon>
        <taxon>Chordata</taxon>
        <taxon>Craniata</taxon>
        <taxon>Vertebrata</taxon>
        <taxon>Euteleostomi</taxon>
        <taxon>Amphibia</taxon>
        <taxon>Batrachia</taxon>
        <taxon>Caudata</taxon>
        <taxon>Salamandroidea</taxon>
        <taxon>Salamandridae</taxon>
        <taxon>Pleurodelinae</taxon>
        <taxon>Pleurodeles</taxon>
    </lineage>
</organism>
<feature type="compositionally biased region" description="Basic and acidic residues" evidence="1">
    <location>
        <begin position="43"/>
        <end position="65"/>
    </location>
</feature>
<sequence>GGPLSSLLSLSSCVVSWKRRDYREENRADAPRGRGRGRGTGVQKDRAERERQKLHSERCRDRTAQPERPPQAETPAEPLPGR</sequence>